<evidence type="ECO:0000259" key="3">
    <source>
        <dbReference type="Pfam" id="PF00437"/>
    </source>
</evidence>
<evidence type="ECO:0000313" key="4">
    <source>
        <dbReference type="EMBL" id="XCG52040.1"/>
    </source>
</evidence>
<dbReference type="InterPro" id="IPR050921">
    <property type="entry name" value="T4SS_GSP_E_ATPase"/>
</dbReference>
<dbReference type="InterPro" id="IPR001482">
    <property type="entry name" value="T2SS/T4SS_dom"/>
</dbReference>
<comment type="similarity">
    <text evidence="1 2">Belongs to the GSP E family.</text>
</comment>
<accession>A0AAU8CZJ6</accession>
<dbReference type="AlphaFoldDB" id="A0AAU8CZJ6"/>
<proteinExistence type="inferred from homology"/>
<dbReference type="InterPro" id="IPR027417">
    <property type="entry name" value="P-loop_NTPase"/>
</dbReference>
<keyword evidence="2" id="KW-0963">Cytoplasm</keyword>
<dbReference type="CDD" id="cd01130">
    <property type="entry name" value="VirB11-like_ATPase"/>
    <property type="match status" value="1"/>
</dbReference>
<keyword evidence="2" id="KW-0547">Nucleotide-binding</keyword>
<dbReference type="PANTHER" id="PTHR30486">
    <property type="entry name" value="TWITCHING MOTILITY PROTEIN PILT"/>
    <property type="match status" value="1"/>
</dbReference>
<feature type="domain" description="Bacterial type II secretion system protein E" evidence="3">
    <location>
        <begin position="28"/>
        <end position="313"/>
    </location>
</feature>
<keyword evidence="2" id="KW-0067">ATP-binding</keyword>
<dbReference type="GO" id="GO:0005524">
    <property type="term" value="F:ATP binding"/>
    <property type="evidence" value="ECO:0007669"/>
    <property type="project" value="UniProtKB-UniRule"/>
</dbReference>
<dbReference type="SUPFAM" id="SSF52540">
    <property type="entry name" value="P-loop containing nucleoside triphosphate hydrolases"/>
    <property type="match status" value="1"/>
</dbReference>
<dbReference type="GO" id="GO:0044097">
    <property type="term" value="P:secretion by the type IV secretion system"/>
    <property type="evidence" value="ECO:0007669"/>
    <property type="project" value="InterPro"/>
</dbReference>
<dbReference type="GO" id="GO:0043684">
    <property type="term" value="C:type IV secretion system complex"/>
    <property type="evidence" value="ECO:0007669"/>
    <property type="project" value="UniProtKB-UniRule"/>
</dbReference>
<reference evidence="4" key="1">
    <citation type="submission" date="2024-06" db="EMBL/GenBank/DDBJ databases">
        <title>Mesorhizobium karijinii sp. nov., a symbiont of the iconic Swainsona formosa from arid Australia.</title>
        <authorList>
            <person name="Hill Y.J."/>
            <person name="Watkin E.L.J."/>
            <person name="O'Hara G.W."/>
            <person name="Terpolilli J."/>
            <person name="Tye M.L."/>
            <person name="Kohlmeier M.G."/>
        </authorList>
    </citation>
    <scope>NUCLEOTIDE SEQUENCE</scope>
    <source>
        <strain evidence="4">WSM2240</strain>
        <plasmid evidence="4">pMk2240B</plasmid>
    </source>
</reference>
<comment type="subcellular location">
    <subcellularLocation>
        <location evidence="2">Cytoplasm</location>
    </subcellularLocation>
</comment>
<dbReference type="EMBL" id="CP159255">
    <property type="protein sequence ID" value="XCG52040.1"/>
    <property type="molecule type" value="Genomic_DNA"/>
</dbReference>
<dbReference type="PANTHER" id="PTHR30486:SF6">
    <property type="entry name" value="TYPE IV PILUS RETRACTATION ATPASE PILT"/>
    <property type="match status" value="1"/>
</dbReference>
<dbReference type="GO" id="GO:0016887">
    <property type="term" value="F:ATP hydrolysis activity"/>
    <property type="evidence" value="ECO:0007669"/>
    <property type="project" value="InterPro"/>
</dbReference>
<evidence type="ECO:0000256" key="2">
    <source>
        <dbReference type="RuleBase" id="RU366071"/>
    </source>
</evidence>
<dbReference type="Gene3D" id="3.40.50.300">
    <property type="entry name" value="P-loop containing nucleotide triphosphate hydrolases"/>
    <property type="match status" value="1"/>
</dbReference>
<evidence type="ECO:0000256" key="1">
    <source>
        <dbReference type="ARBA" id="ARBA00006611"/>
    </source>
</evidence>
<geneLocation type="plasmid" evidence="4">
    <name>pMk2240B</name>
</geneLocation>
<dbReference type="Gene3D" id="3.30.450.90">
    <property type="match status" value="1"/>
</dbReference>
<dbReference type="NCBIfam" id="TIGR02788">
    <property type="entry name" value="VirB11"/>
    <property type="match status" value="1"/>
</dbReference>
<organism evidence="4">
    <name type="scientific">Mesorhizobium sp. WSM2240</name>
    <dbReference type="NCBI Taxonomy" id="3228851"/>
    <lineage>
        <taxon>Bacteria</taxon>
        <taxon>Pseudomonadati</taxon>
        <taxon>Pseudomonadota</taxon>
        <taxon>Alphaproteobacteria</taxon>
        <taxon>Hyphomicrobiales</taxon>
        <taxon>Phyllobacteriaceae</taxon>
        <taxon>Mesorhizobium</taxon>
    </lineage>
</organism>
<dbReference type="RefSeq" id="WP_353646193.1">
    <property type="nucleotide sequence ID" value="NZ_CP159255.1"/>
</dbReference>
<sequence length="350" mass="38482">MTMIKHPATASPATSSSPYAKFPILEMELEPLHELLRQDNVSELSVNRPGQIFVERLGAEEMERISDVRLTEKWIRNLATLVASSTNQQVNEQKPILSAALPSGERIQFVLPPAAPDGGAISIRKQVIMDMTVDDYAKRGAFEETRMGNELGLSEEETELVELIGGSDPMKFLEHAVKNRVSIVVSGGTSTGKTTFLNALLKLIPPSERIITIEDTRELKPVTWNTVALLSSKGDQGLAKVDAQSLLEASLRMRPDRLLLGELRGAEAFSFLQAINTGHPGSLTTVHANSARAAYERLALMVMQGGVKLSREEIMDYLKEVIPIVVQLSRRDAGRRVVSEITFTKAERLG</sequence>
<dbReference type="InterPro" id="IPR014155">
    <property type="entry name" value="VirB11"/>
</dbReference>
<protein>
    <recommendedName>
        <fullName evidence="2">Type IV secretion system protein</fullName>
    </recommendedName>
</protein>
<comment type="function">
    <text evidence="2">Part of the Type IV secretion system.</text>
</comment>
<dbReference type="Pfam" id="PF00437">
    <property type="entry name" value="T2SSE"/>
    <property type="match status" value="1"/>
</dbReference>
<keyword evidence="4" id="KW-0614">Plasmid</keyword>
<name>A0AAU8CZJ6_9HYPH</name>
<gene>
    <name evidence="4" type="primary">virB11</name>
    <name evidence="4" type="ORF">ABVK50_29135</name>
</gene>
<dbReference type="GO" id="GO:0005737">
    <property type="term" value="C:cytoplasm"/>
    <property type="evidence" value="ECO:0007669"/>
    <property type="project" value="UniProtKB-SubCell"/>
</dbReference>